<organism evidence="1 2">
    <name type="scientific">Escherichia coli</name>
    <dbReference type="NCBI Taxonomy" id="562"/>
    <lineage>
        <taxon>Bacteria</taxon>
        <taxon>Pseudomonadati</taxon>
        <taxon>Pseudomonadota</taxon>
        <taxon>Gammaproteobacteria</taxon>
        <taxon>Enterobacterales</taxon>
        <taxon>Enterobacteriaceae</taxon>
        <taxon>Escherichia</taxon>
    </lineage>
</organism>
<dbReference type="Proteomes" id="UP000521991">
    <property type="component" value="Unassembled WGS sequence"/>
</dbReference>
<name>A0A8S7RC21_ECOLX</name>
<dbReference type="AlphaFoldDB" id="A0A8S7RC21"/>
<proteinExistence type="predicted"/>
<evidence type="ECO:0000313" key="2">
    <source>
        <dbReference type="Proteomes" id="UP000521991"/>
    </source>
</evidence>
<protein>
    <submittedName>
        <fullName evidence="1">Fimbrial protein SefA</fullName>
    </submittedName>
</protein>
<comment type="caution">
    <text evidence="1">The sequence shown here is derived from an EMBL/GenBank/DDBJ whole genome shotgun (WGS) entry which is preliminary data.</text>
</comment>
<sequence length="201" mass="21655">MKIHLTYRLNCYKNKLRSMRELYCFYFIIKDISFMRSKLSLLILALMTCGAANAAERAIGDVATVQAPLAFGAQNTINATWTQDPSVSGTSVKAMQKLGTLNIQLTGSHAGVYVTGDGTGVSGGLATIAFKNTAGQTYVRGRTDSSIPQLSSTAIAGHNGPGWKLVNTGDNINLDIKAFQNVNNIPAGTYTATFYIQQYQN</sequence>
<evidence type="ECO:0000313" key="1">
    <source>
        <dbReference type="EMBL" id="EFH0368093.1"/>
    </source>
</evidence>
<dbReference type="Pfam" id="PF06443">
    <property type="entry name" value="SEF14_adhesin"/>
    <property type="match status" value="1"/>
</dbReference>
<reference evidence="1 2" key="1">
    <citation type="submission" date="2020-02" db="EMBL/GenBank/DDBJ databases">
        <authorList>
            <consortium name="PulseNet: The National Subtyping Network for Foodborne Disease Surveillance"/>
            <person name="Tarr C.L."/>
            <person name="Trees E."/>
            <person name="Katz L.S."/>
            <person name="Carleton-Romer H.A."/>
            <person name="Stroika S."/>
            <person name="Kucerova Z."/>
            <person name="Roache K.F."/>
            <person name="Sabol A.L."/>
            <person name="Besser J."/>
            <person name="Gerner-Smidt P."/>
        </authorList>
    </citation>
    <scope>NUCLEOTIDE SEQUENCE [LARGE SCALE GENOMIC DNA]</scope>
    <source>
        <strain evidence="1 2">PNUSAE004166</strain>
    </source>
</reference>
<dbReference type="PIRSF" id="PIRSF020728">
    <property type="entry name" value="SEF14_adhesin"/>
    <property type="match status" value="1"/>
</dbReference>
<accession>A0A8S7RC21</accession>
<dbReference type="EMBL" id="AASURL010000123">
    <property type="protein sequence ID" value="EFH0368093.1"/>
    <property type="molecule type" value="Genomic_DNA"/>
</dbReference>
<dbReference type="InterPro" id="IPR010498">
    <property type="entry name" value="SefA"/>
</dbReference>
<gene>
    <name evidence="1" type="ORF">BGM66_004622</name>
</gene>